<organism evidence="6 7">
    <name type="scientific">Paenibacillus chondroitinus</name>
    <dbReference type="NCBI Taxonomy" id="59842"/>
    <lineage>
        <taxon>Bacteria</taxon>
        <taxon>Bacillati</taxon>
        <taxon>Bacillota</taxon>
        <taxon>Bacilli</taxon>
        <taxon>Bacillales</taxon>
        <taxon>Paenibacillaceae</taxon>
        <taxon>Paenibacillus</taxon>
    </lineage>
</organism>
<dbReference type="Pfam" id="PF04198">
    <property type="entry name" value="Sugar-bind"/>
    <property type="match status" value="1"/>
</dbReference>
<evidence type="ECO:0000256" key="1">
    <source>
        <dbReference type="ARBA" id="ARBA00010466"/>
    </source>
</evidence>
<evidence type="ECO:0000256" key="4">
    <source>
        <dbReference type="ARBA" id="ARBA00023163"/>
    </source>
</evidence>
<comment type="similarity">
    <text evidence="1">Belongs to the SorC transcriptional regulatory family.</text>
</comment>
<keyword evidence="4" id="KW-0804">Transcription</keyword>
<comment type="caution">
    <text evidence="6">The sequence shown here is derived from an EMBL/GenBank/DDBJ whole genome shotgun (WGS) entry which is preliminary data.</text>
</comment>
<evidence type="ECO:0000313" key="7">
    <source>
        <dbReference type="Proteomes" id="UP001355653"/>
    </source>
</evidence>
<evidence type="ECO:0000256" key="3">
    <source>
        <dbReference type="ARBA" id="ARBA00023125"/>
    </source>
</evidence>
<dbReference type="SUPFAM" id="SSF46785">
    <property type="entry name" value="Winged helix' DNA-binding domain"/>
    <property type="match status" value="1"/>
</dbReference>
<dbReference type="InterPro" id="IPR012318">
    <property type="entry name" value="HTH_CRP"/>
</dbReference>
<dbReference type="Gene3D" id="1.10.10.60">
    <property type="entry name" value="Homeodomain-like"/>
    <property type="match status" value="1"/>
</dbReference>
<dbReference type="InterPro" id="IPR051054">
    <property type="entry name" value="SorC_transcr_regulators"/>
</dbReference>
<protein>
    <submittedName>
        <fullName evidence="6">Sugar-binding transcriptional regulator</fullName>
    </submittedName>
</protein>
<keyword evidence="3" id="KW-0238">DNA-binding</keyword>
<dbReference type="PROSITE" id="PS51063">
    <property type="entry name" value="HTH_CRP_2"/>
    <property type="match status" value="1"/>
</dbReference>
<dbReference type="PANTHER" id="PTHR34294">
    <property type="entry name" value="TRANSCRIPTIONAL REGULATOR-RELATED"/>
    <property type="match status" value="1"/>
</dbReference>
<dbReference type="EMBL" id="JAROBY010000016">
    <property type="protein sequence ID" value="MEB4794244.1"/>
    <property type="molecule type" value="Genomic_DNA"/>
</dbReference>
<dbReference type="Pfam" id="PF13545">
    <property type="entry name" value="HTH_Crp_2"/>
    <property type="match status" value="1"/>
</dbReference>
<proteinExistence type="inferred from homology"/>
<dbReference type="PANTHER" id="PTHR34294:SF1">
    <property type="entry name" value="TRANSCRIPTIONAL REGULATOR LSRR"/>
    <property type="match status" value="1"/>
</dbReference>
<dbReference type="Gene3D" id="3.40.50.1360">
    <property type="match status" value="1"/>
</dbReference>
<dbReference type="InterPro" id="IPR036390">
    <property type="entry name" value="WH_DNA-bd_sf"/>
</dbReference>
<name>A0ABU6D967_9BACL</name>
<sequence length="318" mass="35225">MGGDKLEKIVDAARMYYQLDYSQQDIAKKLGVSRPTVSRFLQQAKEEGIVQIKIMDPTENKELLAEQLEAKFQLKKAVVASVPEYEDHIVKKYIGEAAAIYLDEVVKDGDTIAMTWGTTLYEVATHLPNKLVKDVTVVQLNGGVSYSETNTYASEIIHLFGNAFNTTPHLLPLPAIVDHAVVKQAIEADRHIRKILEIGKRANIAVFTVGVPSEDSVLIKANYFSEADLEIIHAKGTGDICSRFIDLEGQVCSEELNLRTIGIDLAELRTKEKSILVAGGMKKVEAIYSVIKGNYTNTLITDQFTAQHLLAYANEQSL</sequence>
<evidence type="ECO:0000259" key="5">
    <source>
        <dbReference type="PROSITE" id="PS51063"/>
    </source>
</evidence>
<dbReference type="RefSeq" id="WP_127448994.1">
    <property type="nucleotide sequence ID" value="NZ_JAROBY010000016.1"/>
</dbReference>
<accession>A0ABU6D967</accession>
<dbReference type="Proteomes" id="UP001355653">
    <property type="component" value="Unassembled WGS sequence"/>
</dbReference>
<feature type="domain" description="HTH crp-type" evidence="5">
    <location>
        <begin position="1"/>
        <end position="58"/>
    </location>
</feature>
<gene>
    <name evidence="6" type="ORF">P5G65_10085</name>
</gene>
<dbReference type="SUPFAM" id="SSF100950">
    <property type="entry name" value="NagB/RpiA/CoA transferase-like"/>
    <property type="match status" value="1"/>
</dbReference>
<dbReference type="InterPro" id="IPR007324">
    <property type="entry name" value="Sugar-bd_dom_put"/>
</dbReference>
<dbReference type="InterPro" id="IPR037171">
    <property type="entry name" value="NagB/RpiA_transferase-like"/>
</dbReference>
<evidence type="ECO:0000256" key="2">
    <source>
        <dbReference type="ARBA" id="ARBA00023015"/>
    </source>
</evidence>
<reference evidence="6 7" key="1">
    <citation type="submission" date="2023-03" db="EMBL/GenBank/DDBJ databases">
        <title>Bacillus Genome Sequencing.</title>
        <authorList>
            <person name="Dunlap C."/>
        </authorList>
    </citation>
    <scope>NUCLEOTIDE SEQUENCE [LARGE SCALE GENOMIC DNA]</scope>
    <source>
        <strain evidence="6 7">NRS-1351</strain>
    </source>
</reference>
<keyword evidence="7" id="KW-1185">Reference proteome</keyword>
<evidence type="ECO:0000313" key="6">
    <source>
        <dbReference type="EMBL" id="MEB4794244.1"/>
    </source>
</evidence>
<keyword evidence="2" id="KW-0805">Transcription regulation</keyword>